<gene>
    <name evidence="1" type="ORF">HZH66_003560</name>
</gene>
<sequence>MPTAKLVSSSSWKGSSYFGGMGRNEERLDGGNGDGGGGDGGGGGGCWAVVKALVAPSAQISRSPGSSQYVKRYGQLCKKEQKYLRIIISETTPSVWTFYRSSESNHCALYAHIFSGGVRRRGEETGRHS</sequence>
<reference evidence="1" key="1">
    <citation type="journal article" date="2020" name="G3 (Bethesda)">
        <title>High-Quality Assemblies for Three Invasive Social Wasps from the &lt;i&gt;Vespula&lt;/i&gt; Genus.</title>
        <authorList>
            <person name="Harrop T.W.R."/>
            <person name="Guhlin J."/>
            <person name="McLaughlin G.M."/>
            <person name="Permina E."/>
            <person name="Stockwell P."/>
            <person name="Gilligan J."/>
            <person name="Le Lec M.F."/>
            <person name="Gruber M.A.M."/>
            <person name="Quinn O."/>
            <person name="Lovegrove M."/>
            <person name="Duncan E.J."/>
            <person name="Remnant E.J."/>
            <person name="Van Eeckhoven J."/>
            <person name="Graham B."/>
            <person name="Knapp R.A."/>
            <person name="Langford K.W."/>
            <person name="Kronenberg Z."/>
            <person name="Press M.O."/>
            <person name="Eacker S.M."/>
            <person name="Wilson-Rankin E.E."/>
            <person name="Purcell J."/>
            <person name="Lester P.J."/>
            <person name="Dearden P.K."/>
        </authorList>
    </citation>
    <scope>NUCLEOTIDE SEQUENCE</scope>
    <source>
        <strain evidence="1">Marl-1</strain>
    </source>
</reference>
<organism evidence="1 2">
    <name type="scientific">Vespula vulgaris</name>
    <name type="common">Yellow jacket</name>
    <name type="synonym">Wasp</name>
    <dbReference type="NCBI Taxonomy" id="7454"/>
    <lineage>
        <taxon>Eukaryota</taxon>
        <taxon>Metazoa</taxon>
        <taxon>Ecdysozoa</taxon>
        <taxon>Arthropoda</taxon>
        <taxon>Hexapoda</taxon>
        <taxon>Insecta</taxon>
        <taxon>Pterygota</taxon>
        <taxon>Neoptera</taxon>
        <taxon>Endopterygota</taxon>
        <taxon>Hymenoptera</taxon>
        <taxon>Apocrita</taxon>
        <taxon>Aculeata</taxon>
        <taxon>Vespoidea</taxon>
        <taxon>Vespidae</taxon>
        <taxon>Vespinae</taxon>
        <taxon>Vespula</taxon>
    </lineage>
</organism>
<evidence type="ECO:0000313" key="1">
    <source>
        <dbReference type="EMBL" id="KAF7404654.1"/>
    </source>
</evidence>
<dbReference type="Proteomes" id="UP000614350">
    <property type="component" value="Unassembled WGS sequence"/>
</dbReference>
<dbReference type="EMBL" id="JACSEA010000003">
    <property type="protein sequence ID" value="KAF7404654.1"/>
    <property type="molecule type" value="Genomic_DNA"/>
</dbReference>
<proteinExistence type="predicted"/>
<comment type="caution">
    <text evidence="1">The sequence shown here is derived from an EMBL/GenBank/DDBJ whole genome shotgun (WGS) entry which is preliminary data.</text>
</comment>
<protein>
    <submittedName>
        <fullName evidence="1">Uncharacterized protein</fullName>
    </submittedName>
</protein>
<evidence type="ECO:0000313" key="2">
    <source>
        <dbReference type="Proteomes" id="UP000614350"/>
    </source>
</evidence>
<keyword evidence="2" id="KW-1185">Reference proteome</keyword>
<name>A0A834KH16_VESVU</name>
<dbReference type="AlphaFoldDB" id="A0A834KH16"/>
<accession>A0A834KH16</accession>